<organism evidence="1">
    <name type="scientific">uncultured Caudovirales phage</name>
    <dbReference type="NCBI Taxonomy" id="2100421"/>
    <lineage>
        <taxon>Viruses</taxon>
        <taxon>Duplodnaviria</taxon>
        <taxon>Heunggongvirae</taxon>
        <taxon>Uroviricota</taxon>
        <taxon>Caudoviricetes</taxon>
        <taxon>Peduoviridae</taxon>
        <taxon>Maltschvirus</taxon>
        <taxon>Maltschvirus maltsch</taxon>
    </lineage>
</organism>
<name>A0A6J5LSC2_9CAUD</name>
<gene>
    <name evidence="1" type="ORF">UFOVP324_25</name>
</gene>
<sequence length="112" mass="12109">MSLNFTHIKGDTFNQVAFELKIDTVAVNLTGATIRMQLRKNANDANPALSLTSAASAGITITGATLGQFKINEQIINIPADTYQYDIQITFASGVVKTYIAGLFNITPEITR</sequence>
<evidence type="ECO:0000313" key="1">
    <source>
        <dbReference type="EMBL" id="CAB4137298.1"/>
    </source>
</evidence>
<protein>
    <recommendedName>
        <fullName evidence="2">BppU N-terminal domain-containing protein</fullName>
    </recommendedName>
</protein>
<dbReference type="EMBL" id="LR796334">
    <property type="protein sequence ID" value="CAB4137298.1"/>
    <property type="molecule type" value="Genomic_DNA"/>
</dbReference>
<reference evidence="1" key="1">
    <citation type="submission" date="2020-04" db="EMBL/GenBank/DDBJ databases">
        <authorList>
            <person name="Chiriac C."/>
            <person name="Salcher M."/>
            <person name="Ghai R."/>
            <person name="Kavagutti S V."/>
        </authorList>
    </citation>
    <scope>NUCLEOTIDE SEQUENCE</scope>
</reference>
<proteinExistence type="predicted"/>
<accession>A0A6J5LSC2</accession>
<evidence type="ECO:0008006" key="2">
    <source>
        <dbReference type="Google" id="ProtNLM"/>
    </source>
</evidence>